<feature type="compositionally biased region" description="Low complexity" evidence="2">
    <location>
        <begin position="1"/>
        <end position="27"/>
    </location>
</feature>
<feature type="compositionally biased region" description="Low complexity" evidence="2">
    <location>
        <begin position="88"/>
        <end position="99"/>
    </location>
</feature>
<feature type="compositionally biased region" description="Low complexity" evidence="2">
    <location>
        <begin position="41"/>
        <end position="54"/>
    </location>
</feature>
<feature type="compositionally biased region" description="Polar residues" evidence="2">
    <location>
        <begin position="78"/>
        <end position="87"/>
    </location>
</feature>
<dbReference type="InParanoid" id="A0A0D1CGS3"/>
<organism evidence="3 4">
    <name type="scientific">Mycosarcoma maydis</name>
    <name type="common">Corn smut fungus</name>
    <name type="synonym">Ustilago maydis</name>
    <dbReference type="NCBI Taxonomy" id="5270"/>
    <lineage>
        <taxon>Eukaryota</taxon>
        <taxon>Fungi</taxon>
        <taxon>Dikarya</taxon>
        <taxon>Basidiomycota</taxon>
        <taxon>Ustilaginomycotina</taxon>
        <taxon>Ustilaginomycetes</taxon>
        <taxon>Ustilaginales</taxon>
        <taxon>Ustilaginaceae</taxon>
        <taxon>Mycosarcoma</taxon>
    </lineage>
</organism>
<dbReference type="EMBL" id="CM003159">
    <property type="protein sequence ID" value="KIS66168.1"/>
    <property type="molecule type" value="Genomic_DNA"/>
</dbReference>
<feature type="compositionally biased region" description="Basic and acidic residues" evidence="2">
    <location>
        <begin position="140"/>
        <end position="149"/>
    </location>
</feature>
<keyword evidence="4" id="KW-1185">Reference proteome</keyword>
<dbReference type="KEGG" id="uma:UMAG_05908"/>
<accession>A0A0D1CGS3</accession>
<dbReference type="STRING" id="237631.A0A0D1CGS3"/>
<evidence type="ECO:0000313" key="4">
    <source>
        <dbReference type="Proteomes" id="UP000000561"/>
    </source>
</evidence>
<sequence>MTILTSSAVPLRSRSGSSSQDSGPSSLTLRDSSVAKSRKLISSSSSTPPTPTIAASSIPTWLVLDADERALPFLRTLYTTPSDPNQLPTGSSSPTPTSSEKLRESTNIASSRIVSASSNVRSQASKYENGLASSAAAAEENARDKDRRMSLQNQGGNTASIGKRGFMSRLRAAGGSVSGAHAFHPPSSATALSTSGSWSMVDPPTPMKEQSSATNSSRIVHLAFTTLATQAAPSRAGGLVGRASPSLLLTTTPGSTDPTETLHSTRLDVAGLSHLISSTKPDAVYVGSARSTSGNEALRPYVESLLSPSSTSLKLILFEPAAARQLTPSDASALHNLARTRSISLLLPIRWASLWTASIDETLLGLEILHDLHEEDDADLASRAAAATDGDARVDSDTSVDKSFDVSMSNIPTGLSGDGLSKVAEVEALKTQMEQLRSELERRDARIGELTKQAEEQVQQQQQRAGLEEVERLVGAHTSAAVEPKTPSRLPVVVSSEAVTPAAQMQSELKPSSDTDQAAVPARASPAADSAASALLPMPSTSEQLAAAAASPSDSPTNAATGMLAPAARITPGKPGPSRPLASAELGSMSPNSARSSGKVISALTAELAETKLLLDATRQALTTVKTQCASYQAAADEMRSTLSRARLENDSSVTILARKDRQISEALERARKAEAEAKELGRASREWGTRIREVEEELGKERMRRSRAEQQYDALGTEWKTVRTSMVDQVRALREEHSLAMQRLKNEVDDLRTFKQRLLVTTSTADPAESLAPCNLVAQITDLNSQMCAYLDAQLQPLRSQLDAFEQRESHHITDKLQYLTDELTRIKTLMRRAPPPS</sequence>
<evidence type="ECO:0000313" key="3">
    <source>
        <dbReference type="EMBL" id="KIS66168.1"/>
    </source>
</evidence>
<dbReference type="PANTHER" id="PTHR45615">
    <property type="entry name" value="MYOSIN HEAVY CHAIN, NON-MUSCLE"/>
    <property type="match status" value="1"/>
</dbReference>
<evidence type="ECO:0008006" key="5">
    <source>
        <dbReference type="Google" id="ProtNLM"/>
    </source>
</evidence>
<feature type="coiled-coil region" evidence="1">
    <location>
        <begin position="657"/>
        <end position="748"/>
    </location>
</feature>
<feature type="compositionally biased region" description="Polar residues" evidence="2">
    <location>
        <begin position="503"/>
        <end position="516"/>
    </location>
</feature>
<keyword evidence="1" id="KW-0175">Coiled coil</keyword>
<name>A0A0D1CGS3_MYCMD</name>
<dbReference type="GeneID" id="23565663"/>
<feature type="compositionally biased region" description="Polar residues" evidence="2">
    <location>
        <begin position="105"/>
        <end position="126"/>
    </location>
</feature>
<dbReference type="OrthoDB" id="6088208at2759"/>
<dbReference type="OMA" id="SQASKYE"/>
<feature type="compositionally biased region" description="Low complexity" evidence="2">
    <location>
        <begin position="518"/>
        <end position="532"/>
    </location>
</feature>
<dbReference type="Proteomes" id="UP000000561">
    <property type="component" value="Chromosome 20"/>
</dbReference>
<feature type="region of interest" description="Disordered" evidence="2">
    <location>
        <begin position="1"/>
        <end position="54"/>
    </location>
</feature>
<reference evidence="3 4" key="1">
    <citation type="journal article" date="2006" name="Nature">
        <title>Insights from the genome of the biotrophic fungal plant pathogen Ustilago maydis.</title>
        <authorList>
            <person name="Kamper J."/>
            <person name="Kahmann R."/>
            <person name="Bolker M."/>
            <person name="Ma L.J."/>
            <person name="Brefort T."/>
            <person name="Saville B.J."/>
            <person name="Banuett F."/>
            <person name="Kronstad J.W."/>
            <person name="Gold S.E."/>
            <person name="Muller O."/>
            <person name="Perlin M.H."/>
            <person name="Wosten H.A."/>
            <person name="de Vries R."/>
            <person name="Ruiz-Herrera J."/>
            <person name="Reynaga-Pena C.G."/>
            <person name="Snetselaar K."/>
            <person name="McCann M."/>
            <person name="Perez-Martin J."/>
            <person name="Feldbrugge M."/>
            <person name="Basse C.W."/>
            <person name="Steinberg G."/>
            <person name="Ibeas J.I."/>
            <person name="Holloman W."/>
            <person name="Guzman P."/>
            <person name="Farman M."/>
            <person name="Stajich J.E."/>
            <person name="Sentandreu R."/>
            <person name="Gonzalez-Prieto J.M."/>
            <person name="Kennell J.C."/>
            <person name="Molina L."/>
            <person name="Schirawski J."/>
            <person name="Mendoza-Mendoza A."/>
            <person name="Greilinger D."/>
            <person name="Munch K."/>
            <person name="Rossel N."/>
            <person name="Scherer M."/>
            <person name="Vranes M."/>
            <person name="Ladendorf O."/>
            <person name="Vincon V."/>
            <person name="Fuchs U."/>
            <person name="Sandrock B."/>
            <person name="Meng S."/>
            <person name="Ho E.C."/>
            <person name="Cahill M.J."/>
            <person name="Boyce K.J."/>
            <person name="Klose J."/>
            <person name="Klosterman S.J."/>
            <person name="Deelstra H.J."/>
            <person name="Ortiz-Castellanos L."/>
            <person name="Li W."/>
            <person name="Sanchez-Alonso P."/>
            <person name="Schreier P.H."/>
            <person name="Hauser-Hahn I."/>
            <person name="Vaupel M."/>
            <person name="Koopmann E."/>
            <person name="Friedrich G."/>
            <person name="Voss H."/>
            <person name="Schluter T."/>
            <person name="Margolis J."/>
            <person name="Platt D."/>
            <person name="Swimmer C."/>
            <person name="Gnirke A."/>
            <person name="Chen F."/>
            <person name="Vysotskaia V."/>
            <person name="Mannhaupt G."/>
            <person name="Guldener U."/>
            <person name="Munsterkotter M."/>
            <person name="Haase D."/>
            <person name="Oesterheld M."/>
            <person name="Mewes H.W."/>
            <person name="Mauceli E.W."/>
            <person name="DeCaprio D."/>
            <person name="Wade C.M."/>
            <person name="Butler J."/>
            <person name="Young S."/>
            <person name="Jaffe D.B."/>
            <person name="Calvo S."/>
            <person name="Nusbaum C."/>
            <person name="Galagan J."/>
            <person name="Birren B.W."/>
        </authorList>
    </citation>
    <scope>NUCLEOTIDE SEQUENCE [LARGE SCALE GENOMIC DNA]</scope>
    <source>
        <strain evidence="4">DSM 14603 / FGSC 9021 / UM521</strain>
    </source>
</reference>
<dbReference type="AlphaFoldDB" id="A0A0D1CGS3"/>
<proteinExistence type="predicted"/>
<dbReference type="eggNOG" id="ENOG502S5M3">
    <property type="taxonomic scope" value="Eukaryota"/>
</dbReference>
<feature type="region of interest" description="Disordered" evidence="2">
    <location>
        <begin position="567"/>
        <end position="596"/>
    </location>
</feature>
<gene>
    <name evidence="3" type="ORF">UMAG_05908</name>
</gene>
<feature type="coiled-coil region" evidence="1">
    <location>
        <begin position="423"/>
        <end position="453"/>
    </location>
</feature>
<evidence type="ECO:0000256" key="1">
    <source>
        <dbReference type="SAM" id="Coils"/>
    </source>
</evidence>
<feature type="compositionally biased region" description="Polar residues" evidence="2">
    <location>
        <begin position="150"/>
        <end position="160"/>
    </location>
</feature>
<feature type="region of interest" description="Disordered" evidence="2">
    <location>
        <begin position="502"/>
        <end position="532"/>
    </location>
</feature>
<dbReference type="PANTHER" id="PTHR45615:SF40">
    <property type="entry name" value="MYOSIN HEAVY CHAIN, NON-MUSCLE"/>
    <property type="match status" value="1"/>
</dbReference>
<feature type="region of interest" description="Disordered" evidence="2">
    <location>
        <begin position="78"/>
        <end position="162"/>
    </location>
</feature>
<evidence type="ECO:0000256" key="2">
    <source>
        <dbReference type="SAM" id="MobiDB-lite"/>
    </source>
</evidence>
<protein>
    <recommendedName>
        <fullName evidence="5">SWI5-dependent HO expression protein 3</fullName>
    </recommendedName>
</protein>
<dbReference type="RefSeq" id="XP_011392249.1">
    <property type="nucleotide sequence ID" value="XM_011393947.1"/>
</dbReference>
<dbReference type="VEuPathDB" id="FungiDB:UMAG_05908"/>